<dbReference type="Proteomes" id="UP000034711">
    <property type="component" value="Unassembled WGS sequence"/>
</dbReference>
<protein>
    <submittedName>
        <fullName evidence="1">Uncharacterized protein</fullName>
    </submittedName>
</protein>
<dbReference type="AlphaFoldDB" id="A0A0G1XPJ9"/>
<dbReference type="EMBL" id="LCRI01000013">
    <property type="protein sequence ID" value="KKW32800.1"/>
    <property type="molecule type" value="Genomic_DNA"/>
</dbReference>
<reference evidence="1 2" key="1">
    <citation type="journal article" date="2015" name="Nature">
        <title>rRNA introns, odd ribosomes, and small enigmatic genomes across a large radiation of phyla.</title>
        <authorList>
            <person name="Brown C.T."/>
            <person name="Hug L.A."/>
            <person name="Thomas B.C."/>
            <person name="Sharon I."/>
            <person name="Castelle C.J."/>
            <person name="Singh A."/>
            <person name="Wilkins M.J."/>
            <person name="Williams K.H."/>
            <person name="Banfield J.F."/>
        </authorList>
    </citation>
    <scope>NUCLEOTIDE SEQUENCE [LARGE SCALE GENOMIC DNA]</scope>
</reference>
<proteinExistence type="predicted"/>
<organism evidence="1 2">
    <name type="scientific">Candidatus Uhrbacteria bacterium GW2011_GWA2_53_10</name>
    <dbReference type="NCBI Taxonomy" id="1618980"/>
    <lineage>
        <taxon>Bacteria</taxon>
        <taxon>Candidatus Uhriibacteriota</taxon>
    </lineage>
</organism>
<sequence length="68" mass="7743">MRIFTKKEISELEFRPFDYFSLRQAEKVGVGPMLPVVPHGHDRQAVVYKDDEGTLFYTALSVPTHCSG</sequence>
<evidence type="ECO:0000313" key="2">
    <source>
        <dbReference type="Proteomes" id="UP000034711"/>
    </source>
</evidence>
<name>A0A0G1XPJ9_9BACT</name>
<comment type="caution">
    <text evidence="1">The sequence shown here is derived from an EMBL/GenBank/DDBJ whole genome shotgun (WGS) entry which is preliminary data.</text>
</comment>
<evidence type="ECO:0000313" key="1">
    <source>
        <dbReference type="EMBL" id="KKW32800.1"/>
    </source>
</evidence>
<accession>A0A0G1XPJ9</accession>
<gene>
    <name evidence="1" type="ORF">UY77_C0013G0008</name>
</gene>